<dbReference type="RefSeq" id="WP_228400554.1">
    <property type="nucleotide sequence ID" value="NZ_FNHD01000002.1"/>
</dbReference>
<comment type="similarity">
    <text evidence="2">Belongs to the TonB-dependent receptor family.</text>
</comment>
<dbReference type="PROSITE" id="PS52016">
    <property type="entry name" value="TONB_DEPENDENT_REC_3"/>
    <property type="match status" value="1"/>
</dbReference>
<evidence type="ECO:0000256" key="3">
    <source>
        <dbReference type="SAM" id="SignalP"/>
    </source>
</evidence>
<keyword evidence="6" id="KW-1185">Reference proteome</keyword>
<evidence type="ECO:0000313" key="6">
    <source>
        <dbReference type="Proteomes" id="UP000199242"/>
    </source>
</evidence>
<keyword evidence="2" id="KW-0472">Membrane</keyword>
<dbReference type="InterPro" id="IPR037066">
    <property type="entry name" value="Plug_dom_sf"/>
</dbReference>
<dbReference type="PANTHER" id="PTHR30069:SF29">
    <property type="entry name" value="HEMOGLOBIN AND HEMOGLOBIN-HAPTOGLOBIN-BINDING PROTEIN 1-RELATED"/>
    <property type="match status" value="1"/>
</dbReference>
<evidence type="ECO:0000256" key="1">
    <source>
        <dbReference type="ARBA" id="ARBA00022729"/>
    </source>
</evidence>
<feature type="chain" id="PRO_5047192717" evidence="3">
    <location>
        <begin position="23"/>
        <end position="194"/>
    </location>
</feature>
<organism evidence="5 6">
    <name type="scientific">Chryseobacterium taihuense</name>
    <dbReference type="NCBI Taxonomy" id="1141221"/>
    <lineage>
        <taxon>Bacteria</taxon>
        <taxon>Pseudomonadati</taxon>
        <taxon>Bacteroidota</taxon>
        <taxon>Flavobacteriia</taxon>
        <taxon>Flavobacteriales</taxon>
        <taxon>Weeksellaceae</taxon>
        <taxon>Chryseobacterium group</taxon>
        <taxon>Chryseobacterium</taxon>
    </lineage>
</organism>
<comment type="caution">
    <text evidence="5">The sequence shown here is derived from an EMBL/GenBank/DDBJ whole genome shotgun (WGS) entry which is preliminary data.</text>
</comment>
<comment type="subcellular location">
    <subcellularLocation>
        <location evidence="2">Cell outer membrane</location>
        <topology evidence="2">Multi-pass membrane protein</topology>
    </subcellularLocation>
</comment>
<feature type="signal peptide" evidence="3">
    <location>
        <begin position="1"/>
        <end position="22"/>
    </location>
</feature>
<name>A0ABY0QR46_9FLAO</name>
<dbReference type="Gene3D" id="2.170.130.10">
    <property type="entry name" value="TonB-dependent receptor, plug domain"/>
    <property type="match status" value="1"/>
</dbReference>
<proteinExistence type="inferred from homology"/>
<keyword evidence="2" id="KW-0998">Cell outer membrane</keyword>
<keyword evidence="5" id="KW-0675">Receptor</keyword>
<keyword evidence="2" id="KW-0813">Transport</keyword>
<accession>A0ABY0QR46</accession>
<keyword evidence="1 3" id="KW-0732">Signal</keyword>
<feature type="domain" description="TonB-dependent receptor plug" evidence="4">
    <location>
        <begin position="52"/>
        <end position="175"/>
    </location>
</feature>
<keyword evidence="2" id="KW-1134">Transmembrane beta strand</keyword>
<dbReference type="Pfam" id="PF07715">
    <property type="entry name" value="Plug"/>
    <property type="match status" value="1"/>
</dbReference>
<sequence>MKKLTTGVLVLVLSSSFVIAQAQETKPGDSLKTQEIEGVVVTALGIKREKKALGYAAQEIKGDIISDAGQNNAVSALSGNVAGVQVTAPSTMGGSTRITMRGISSIIGENRPLIVVDGVPLDNSNVNDVDTQRGAGGRDYGDASFDINPDDIESVTVLKGGPAAALYGSRAGNGAILYTTKSAKKGRTDIQLNT</sequence>
<dbReference type="EMBL" id="FNHD01000002">
    <property type="protein sequence ID" value="SDL56553.1"/>
    <property type="molecule type" value="Genomic_DNA"/>
</dbReference>
<dbReference type="InterPro" id="IPR012910">
    <property type="entry name" value="Plug_dom"/>
</dbReference>
<evidence type="ECO:0000259" key="4">
    <source>
        <dbReference type="Pfam" id="PF07715"/>
    </source>
</evidence>
<evidence type="ECO:0000256" key="2">
    <source>
        <dbReference type="PROSITE-ProRule" id="PRU01360"/>
    </source>
</evidence>
<dbReference type="SUPFAM" id="SSF56935">
    <property type="entry name" value="Porins"/>
    <property type="match status" value="1"/>
</dbReference>
<dbReference type="PANTHER" id="PTHR30069">
    <property type="entry name" value="TONB-DEPENDENT OUTER MEMBRANE RECEPTOR"/>
    <property type="match status" value="1"/>
</dbReference>
<keyword evidence="2" id="KW-0812">Transmembrane</keyword>
<protein>
    <submittedName>
        <fullName evidence="5">TonB-dependent outer membrane receptor, SusC/RagA subfamily, signature region</fullName>
    </submittedName>
</protein>
<reference evidence="5 6" key="1">
    <citation type="submission" date="2016-10" db="EMBL/GenBank/DDBJ databases">
        <authorList>
            <person name="Varghese N."/>
            <person name="Submissions S."/>
        </authorList>
    </citation>
    <scope>NUCLEOTIDE SEQUENCE [LARGE SCALE GENOMIC DNA]</scope>
    <source>
        <strain evidence="5 6">CGMCC 1.10941</strain>
    </source>
</reference>
<dbReference type="InterPro" id="IPR023997">
    <property type="entry name" value="TonB-dep_OMP_SusC/RagA_CS"/>
</dbReference>
<gene>
    <name evidence="5" type="ORF">SAMN05216273_102214</name>
</gene>
<evidence type="ECO:0000313" key="5">
    <source>
        <dbReference type="EMBL" id="SDL56553.1"/>
    </source>
</evidence>
<dbReference type="NCBIfam" id="TIGR04057">
    <property type="entry name" value="SusC_RagA_signa"/>
    <property type="match status" value="1"/>
</dbReference>
<dbReference type="Proteomes" id="UP000199242">
    <property type="component" value="Unassembled WGS sequence"/>
</dbReference>
<dbReference type="InterPro" id="IPR039426">
    <property type="entry name" value="TonB-dep_rcpt-like"/>
</dbReference>